<feature type="region of interest" description="Disordered" evidence="1">
    <location>
        <begin position="1"/>
        <end position="24"/>
    </location>
</feature>
<evidence type="ECO:0000313" key="3">
    <source>
        <dbReference type="Proteomes" id="UP001187192"/>
    </source>
</evidence>
<reference evidence="2" key="1">
    <citation type="submission" date="2023-07" db="EMBL/GenBank/DDBJ databases">
        <title>draft genome sequence of fig (Ficus carica).</title>
        <authorList>
            <person name="Takahashi T."/>
            <person name="Nishimura K."/>
        </authorList>
    </citation>
    <scope>NUCLEOTIDE SEQUENCE</scope>
</reference>
<dbReference type="Proteomes" id="UP001187192">
    <property type="component" value="Unassembled WGS sequence"/>
</dbReference>
<name>A0AA88D332_FICCA</name>
<comment type="caution">
    <text evidence="2">The sequence shown here is derived from an EMBL/GenBank/DDBJ whole genome shotgun (WGS) entry which is preliminary data.</text>
</comment>
<sequence length="147" mass="16363">MLAVGLPEDIPDDDEVQLRQEPSLEKTKTYGERLSANPYDRDIWIWISAKSLSSSSSETVESATEIGTQSWVAICVAVREFLQRCEKFCNARSSRSRSHLGDSGSIAFSTRNRNLINVLLEIATPVPGSCRHPDPDVVAGRREEIDK</sequence>
<organism evidence="2 3">
    <name type="scientific">Ficus carica</name>
    <name type="common">Common fig</name>
    <dbReference type="NCBI Taxonomy" id="3494"/>
    <lineage>
        <taxon>Eukaryota</taxon>
        <taxon>Viridiplantae</taxon>
        <taxon>Streptophyta</taxon>
        <taxon>Embryophyta</taxon>
        <taxon>Tracheophyta</taxon>
        <taxon>Spermatophyta</taxon>
        <taxon>Magnoliopsida</taxon>
        <taxon>eudicotyledons</taxon>
        <taxon>Gunneridae</taxon>
        <taxon>Pentapetalae</taxon>
        <taxon>rosids</taxon>
        <taxon>fabids</taxon>
        <taxon>Rosales</taxon>
        <taxon>Moraceae</taxon>
        <taxon>Ficeae</taxon>
        <taxon>Ficus</taxon>
    </lineage>
</organism>
<evidence type="ECO:0000313" key="2">
    <source>
        <dbReference type="EMBL" id="GMN40811.1"/>
    </source>
</evidence>
<evidence type="ECO:0000256" key="1">
    <source>
        <dbReference type="SAM" id="MobiDB-lite"/>
    </source>
</evidence>
<keyword evidence="3" id="KW-1185">Reference proteome</keyword>
<protein>
    <submittedName>
        <fullName evidence="2">Uncharacterized protein</fullName>
    </submittedName>
</protein>
<dbReference type="EMBL" id="BTGU01000011">
    <property type="protein sequence ID" value="GMN40811.1"/>
    <property type="molecule type" value="Genomic_DNA"/>
</dbReference>
<gene>
    <name evidence="2" type="ORF">TIFTF001_010033</name>
</gene>
<accession>A0AA88D332</accession>
<dbReference type="AlphaFoldDB" id="A0AA88D332"/>
<proteinExistence type="predicted"/>